<comment type="similarity">
    <text evidence="1">Belongs to the IF-3 family.</text>
</comment>
<dbReference type="PANTHER" id="PTHR10938">
    <property type="entry name" value="TRANSLATION INITIATION FACTOR IF-3"/>
    <property type="match status" value="1"/>
</dbReference>
<proteinExistence type="inferred from homology"/>
<reference evidence="6" key="1">
    <citation type="submission" date="2020-10" db="EMBL/GenBank/DDBJ databases">
        <title>Unveiling of a novel bifunctional photoreceptor, Dualchrome1, isolated from a cosmopolitan green alga.</title>
        <authorList>
            <person name="Suzuki S."/>
            <person name="Kawachi M."/>
        </authorList>
    </citation>
    <scope>NUCLEOTIDE SEQUENCE</scope>
    <source>
        <strain evidence="6">NIES 2893</strain>
    </source>
</reference>
<keyword evidence="2" id="KW-0396">Initiation factor</keyword>
<dbReference type="GO" id="GO:0003743">
    <property type="term" value="F:translation initiation factor activity"/>
    <property type="evidence" value="ECO:0007669"/>
    <property type="project" value="UniProtKB-KW"/>
</dbReference>
<evidence type="ECO:0000256" key="2">
    <source>
        <dbReference type="ARBA" id="ARBA00022540"/>
    </source>
</evidence>
<evidence type="ECO:0000313" key="7">
    <source>
        <dbReference type="Proteomes" id="UP000660262"/>
    </source>
</evidence>
<dbReference type="Proteomes" id="UP000660262">
    <property type="component" value="Unassembled WGS sequence"/>
</dbReference>
<dbReference type="NCBIfam" id="TIGR00168">
    <property type="entry name" value="infC"/>
    <property type="match status" value="1"/>
</dbReference>
<keyword evidence="3" id="KW-0648">Protein biosynthesis</keyword>
<dbReference type="PANTHER" id="PTHR10938:SF0">
    <property type="entry name" value="TRANSLATION INITIATION FACTOR IF-3, MITOCHONDRIAL"/>
    <property type="match status" value="1"/>
</dbReference>
<evidence type="ECO:0000313" key="6">
    <source>
        <dbReference type="EMBL" id="GHP10904.1"/>
    </source>
</evidence>
<evidence type="ECO:0000256" key="1">
    <source>
        <dbReference type="ARBA" id="ARBA00005439"/>
    </source>
</evidence>
<dbReference type="Pfam" id="PF00707">
    <property type="entry name" value="IF3_C"/>
    <property type="match status" value="1"/>
</dbReference>
<dbReference type="AlphaFoldDB" id="A0A830HUM5"/>
<dbReference type="GO" id="GO:0043022">
    <property type="term" value="F:ribosome binding"/>
    <property type="evidence" value="ECO:0007669"/>
    <property type="project" value="TreeGrafter"/>
</dbReference>
<comment type="caution">
    <text evidence="6">The sequence shown here is derived from an EMBL/GenBank/DDBJ whole genome shotgun (WGS) entry which is preliminary data.</text>
</comment>
<evidence type="ECO:0008006" key="8">
    <source>
        <dbReference type="Google" id="ProtNLM"/>
    </source>
</evidence>
<sequence>MGRSSGKHSSEPDGSTEIRLARADGTNSLMTFDELNQEAQRTNLVVTCVAAHTTPPVYRLVDVAKQNADAYRRERERKAGMLEQRRTQTTKEVKLRAGTAENDANRARNQAASFLEQGYRVKVTVTQRRIDPPDSAKKMLERFTTLEHAKLMGEPRMEGASKHVCVLAPDKEAKQKKDAATTT</sequence>
<dbReference type="InterPro" id="IPR019814">
    <property type="entry name" value="Translation_initiation_fac_3_N"/>
</dbReference>
<protein>
    <recommendedName>
        <fullName evidence="8">Translation initiation factor IF-3</fullName>
    </recommendedName>
</protein>
<evidence type="ECO:0000256" key="3">
    <source>
        <dbReference type="ARBA" id="ARBA00022917"/>
    </source>
</evidence>
<dbReference type="Gene3D" id="3.10.20.80">
    <property type="entry name" value="Translation initiation factor 3 (IF-3), N-terminal domain"/>
    <property type="match status" value="1"/>
</dbReference>
<dbReference type="Pfam" id="PF05198">
    <property type="entry name" value="IF3_N"/>
    <property type="match status" value="1"/>
</dbReference>
<keyword evidence="7" id="KW-1185">Reference proteome</keyword>
<accession>A0A830HUM5</accession>
<dbReference type="SUPFAM" id="SSF55200">
    <property type="entry name" value="Translation initiation factor IF3, C-terminal domain"/>
    <property type="match status" value="1"/>
</dbReference>
<evidence type="ECO:0000259" key="4">
    <source>
        <dbReference type="Pfam" id="PF00707"/>
    </source>
</evidence>
<dbReference type="InterPro" id="IPR036788">
    <property type="entry name" value="T_IF-3_C_sf"/>
</dbReference>
<dbReference type="InterPro" id="IPR001288">
    <property type="entry name" value="Translation_initiation_fac_3"/>
</dbReference>
<dbReference type="GO" id="GO:0032790">
    <property type="term" value="P:ribosome disassembly"/>
    <property type="evidence" value="ECO:0007669"/>
    <property type="project" value="TreeGrafter"/>
</dbReference>
<feature type="domain" description="Translation initiation factor 3 C-terminal" evidence="4">
    <location>
        <begin position="89"/>
        <end position="169"/>
    </location>
</feature>
<dbReference type="InterPro" id="IPR036787">
    <property type="entry name" value="T_IF-3_N_sf"/>
</dbReference>
<dbReference type="InterPro" id="IPR019815">
    <property type="entry name" value="Translation_initiation_fac_3_C"/>
</dbReference>
<feature type="domain" description="Translation initiation factor 3 N-terminal" evidence="5">
    <location>
        <begin position="16"/>
        <end position="76"/>
    </location>
</feature>
<organism evidence="6 7">
    <name type="scientific">Pycnococcus provasolii</name>
    <dbReference type="NCBI Taxonomy" id="41880"/>
    <lineage>
        <taxon>Eukaryota</taxon>
        <taxon>Viridiplantae</taxon>
        <taxon>Chlorophyta</taxon>
        <taxon>Pseudoscourfieldiophyceae</taxon>
        <taxon>Pseudoscourfieldiales</taxon>
        <taxon>Pycnococcaceae</taxon>
        <taxon>Pycnococcus</taxon>
    </lineage>
</organism>
<evidence type="ECO:0000259" key="5">
    <source>
        <dbReference type="Pfam" id="PF05198"/>
    </source>
</evidence>
<dbReference type="EMBL" id="BNJQ01000031">
    <property type="protein sequence ID" value="GHP10904.1"/>
    <property type="molecule type" value="Genomic_DNA"/>
</dbReference>
<name>A0A830HUM5_9CHLO</name>
<dbReference type="GO" id="GO:0005737">
    <property type="term" value="C:cytoplasm"/>
    <property type="evidence" value="ECO:0007669"/>
    <property type="project" value="UniProtKB-ARBA"/>
</dbReference>
<dbReference type="Gene3D" id="3.30.110.10">
    <property type="entry name" value="Translation initiation factor 3 (IF-3), C-terminal domain"/>
    <property type="match status" value="1"/>
</dbReference>
<gene>
    <name evidence="6" type="ORF">PPROV_000963400</name>
</gene>